<evidence type="ECO:0000313" key="3">
    <source>
        <dbReference type="Proteomes" id="UP000320231"/>
    </source>
</evidence>
<dbReference type="KEGG" id="hsr:HSBAA_34640"/>
<dbReference type="Proteomes" id="UP000320231">
    <property type="component" value="Chromosome"/>
</dbReference>
<reference evidence="2 3" key="1">
    <citation type="journal article" date="2019" name="Microbiol. Resour. Announc.">
        <title>Complete Genome Sequence of Halomonas sulfidaeris Strain Esulfide1 Isolated from a Metal Sulfide Rock at a Depth of 2,200 Meters, Obtained Using Nanopore Sequencing.</title>
        <authorList>
            <person name="Saito M."/>
            <person name="Nishigata A."/>
            <person name="Galipon J."/>
            <person name="Arakawa K."/>
        </authorList>
    </citation>
    <scope>NUCLEOTIDE SEQUENCE [LARGE SCALE GENOMIC DNA]</scope>
    <source>
        <strain evidence="2 3">ATCC BAA-803</strain>
    </source>
</reference>
<evidence type="ECO:0000256" key="1">
    <source>
        <dbReference type="SAM" id="Phobius"/>
    </source>
</evidence>
<proteinExistence type="predicted"/>
<dbReference type="EMBL" id="AP019514">
    <property type="protein sequence ID" value="BBI62158.1"/>
    <property type="molecule type" value="Genomic_DNA"/>
</dbReference>
<keyword evidence="1" id="KW-1133">Transmembrane helix</keyword>
<feature type="transmembrane region" description="Helical" evidence="1">
    <location>
        <begin position="6"/>
        <end position="24"/>
    </location>
</feature>
<accession>A0A455UCX1</accession>
<gene>
    <name evidence="2" type="ORF">HSBAA_34640</name>
</gene>
<keyword evidence="1" id="KW-0812">Transmembrane</keyword>
<name>A0A455UCX1_9GAMM</name>
<dbReference type="AlphaFoldDB" id="A0A455UCX1"/>
<organism evidence="2 3">
    <name type="scientific">Vreelandella sulfidaeris</name>
    <dbReference type="NCBI Taxonomy" id="115553"/>
    <lineage>
        <taxon>Bacteria</taxon>
        <taxon>Pseudomonadati</taxon>
        <taxon>Pseudomonadota</taxon>
        <taxon>Gammaproteobacteria</taxon>
        <taxon>Oceanospirillales</taxon>
        <taxon>Halomonadaceae</taxon>
        <taxon>Vreelandella</taxon>
    </lineage>
</organism>
<protein>
    <submittedName>
        <fullName evidence="2">Uncharacterized protein</fullName>
    </submittedName>
</protein>
<keyword evidence="1" id="KW-0472">Membrane</keyword>
<sequence length="74" mass="8173">MTGSVVEAVSWVSIGGSLIIFKSYKRKKPLSGLLGALQLTFKLRQNLEQIPHQAIVGDLEDGRFVVFVDGDDHF</sequence>
<evidence type="ECO:0000313" key="2">
    <source>
        <dbReference type="EMBL" id="BBI62158.1"/>
    </source>
</evidence>